<dbReference type="EMBL" id="BAABAT010000026">
    <property type="protein sequence ID" value="GAA4257003.1"/>
    <property type="molecule type" value="Genomic_DNA"/>
</dbReference>
<comment type="caution">
    <text evidence="2">The sequence shown here is derived from an EMBL/GenBank/DDBJ whole genome shotgun (WGS) entry which is preliminary data.</text>
</comment>
<dbReference type="Proteomes" id="UP001500620">
    <property type="component" value="Unassembled WGS sequence"/>
</dbReference>
<name>A0ABP8DIM3_9ACTN</name>
<gene>
    <name evidence="2" type="ORF">GCM10022255_072120</name>
</gene>
<accession>A0ABP8DIM3</accession>
<evidence type="ECO:0000256" key="1">
    <source>
        <dbReference type="SAM" id="MobiDB-lite"/>
    </source>
</evidence>
<feature type="region of interest" description="Disordered" evidence="1">
    <location>
        <begin position="47"/>
        <end position="71"/>
    </location>
</feature>
<organism evidence="2 3">
    <name type="scientific">Dactylosporangium darangshiense</name>
    <dbReference type="NCBI Taxonomy" id="579108"/>
    <lineage>
        <taxon>Bacteria</taxon>
        <taxon>Bacillati</taxon>
        <taxon>Actinomycetota</taxon>
        <taxon>Actinomycetes</taxon>
        <taxon>Micromonosporales</taxon>
        <taxon>Micromonosporaceae</taxon>
        <taxon>Dactylosporangium</taxon>
    </lineage>
</organism>
<sequence>MVLVVLALSAAGCGSPKGETAAPAASASLGRNEMGVKFAQCMREHGIDMPDPEPGKGPMIRMTGGPGGEEKMNKAMEACRQYNPMPENGRGDAQSDERNRAFAKCMRDNGVEAFPDPEPGQVGVRIDRSVAEDPDFDKAQQQCQSTLAGGRG</sequence>
<evidence type="ECO:0000313" key="3">
    <source>
        <dbReference type="Proteomes" id="UP001500620"/>
    </source>
</evidence>
<evidence type="ECO:0008006" key="4">
    <source>
        <dbReference type="Google" id="ProtNLM"/>
    </source>
</evidence>
<keyword evidence="3" id="KW-1185">Reference proteome</keyword>
<protein>
    <recommendedName>
        <fullName evidence="4">Secreted protein</fullName>
    </recommendedName>
</protein>
<evidence type="ECO:0000313" key="2">
    <source>
        <dbReference type="EMBL" id="GAA4257003.1"/>
    </source>
</evidence>
<proteinExistence type="predicted"/>
<reference evidence="3" key="1">
    <citation type="journal article" date="2019" name="Int. J. Syst. Evol. Microbiol.">
        <title>The Global Catalogue of Microorganisms (GCM) 10K type strain sequencing project: providing services to taxonomists for standard genome sequencing and annotation.</title>
        <authorList>
            <consortium name="The Broad Institute Genomics Platform"/>
            <consortium name="The Broad Institute Genome Sequencing Center for Infectious Disease"/>
            <person name="Wu L."/>
            <person name="Ma J."/>
        </authorList>
    </citation>
    <scope>NUCLEOTIDE SEQUENCE [LARGE SCALE GENOMIC DNA]</scope>
    <source>
        <strain evidence="3">JCM 17441</strain>
    </source>
</reference>
<feature type="region of interest" description="Disordered" evidence="1">
    <location>
        <begin position="132"/>
        <end position="152"/>
    </location>
</feature>
<feature type="compositionally biased region" description="Polar residues" evidence="1">
    <location>
        <begin position="139"/>
        <end position="152"/>
    </location>
</feature>